<sequence length="70" mass="7569">MSNSKKSLINFSAFIDKEEEGKKIQGWFLKVKGNALLSDITDCVAGINDIGDMVVLHGQSSVSHAMDAMP</sequence>
<organism evidence="1 2">
    <name type="scientific">Botryotinia calthae</name>
    <dbReference type="NCBI Taxonomy" id="38488"/>
    <lineage>
        <taxon>Eukaryota</taxon>
        <taxon>Fungi</taxon>
        <taxon>Dikarya</taxon>
        <taxon>Ascomycota</taxon>
        <taxon>Pezizomycotina</taxon>
        <taxon>Leotiomycetes</taxon>
        <taxon>Helotiales</taxon>
        <taxon>Sclerotiniaceae</taxon>
        <taxon>Botryotinia</taxon>
    </lineage>
</organism>
<proteinExistence type="predicted"/>
<gene>
    <name evidence="1" type="ORF">BOTCAL_0122g00020</name>
</gene>
<name>A0A4Y8D720_9HELO</name>
<dbReference type="EMBL" id="PHWZ01000122">
    <property type="protein sequence ID" value="TEY68100.1"/>
    <property type="molecule type" value="Genomic_DNA"/>
</dbReference>
<dbReference type="AlphaFoldDB" id="A0A4Y8D720"/>
<reference evidence="1 2" key="1">
    <citation type="submission" date="2017-11" db="EMBL/GenBank/DDBJ databases">
        <title>Comparative genomics of Botrytis spp.</title>
        <authorList>
            <person name="Valero-Jimenez C.A."/>
            <person name="Tapia P."/>
            <person name="Veloso J."/>
            <person name="Silva-Moreno E."/>
            <person name="Staats M."/>
            <person name="Valdes J.H."/>
            <person name="Van Kan J.A.L."/>
        </authorList>
    </citation>
    <scope>NUCLEOTIDE SEQUENCE [LARGE SCALE GENOMIC DNA]</scope>
    <source>
        <strain evidence="1 2">MUCL2830</strain>
    </source>
</reference>
<dbReference type="Proteomes" id="UP000297299">
    <property type="component" value="Unassembled WGS sequence"/>
</dbReference>
<accession>A0A4Y8D720</accession>
<protein>
    <submittedName>
        <fullName evidence="1">Uncharacterized protein</fullName>
    </submittedName>
</protein>
<keyword evidence="2" id="KW-1185">Reference proteome</keyword>
<comment type="caution">
    <text evidence="1">The sequence shown here is derived from an EMBL/GenBank/DDBJ whole genome shotgun (WGS) entry which is preliminary data.</text>
</comment>
<evidence type="ECO:0000313" key="1">
    <source>
        <dbReference type="EMBL" id="TEY68100.1"/>
    </source>
</evidence>
<evidence type="ECO:0000313" key="2">
    <source>
        <dbReference type="Proteomes" id="UP000297299"/>
    </source>
</evidence>